<dbReference type="AlphaFoldDB" id="A0A931HC66"/>
<dbReference type="GO" id="GO:0016787">
    <property type="term" value="F:hydrolase activity"/>
    <property type="evidence" value="ECO:0007669"/>
    <property type="project" value="UniProtKB-KW"/>
</dbReference>
<dbReference type="PANTHER" id="PTHR46438:SF11">
    <property type="entry name" value="LIPASE-RELATED"/>
    <property type="match status" value="1"/>
</dbReference>
<feature type="domain" description="AB hydrolase-1" evidence="2">
    <location>
        <begin position="82"/>
        <end position="316"/>
    </location>
</feature>
<sequence>MPVSPLRSRALRALLPAIALGAMTPGCVSAQDAKSTSAAAKKDFPYLSVEELRKRYGDAQSRYMTIGGLTIHYKDEGPRDAPVLLMVHGSESSLRTWDRETELLKDRYRIVRIDLPSYGLSDGPTDAAMKALVPTDIPIGILEGLGITKATFVGVSSGGTMGMYLAARRPDLVERLVLSNTPSDPVDASHLVMSDGLKAAIKRATDTGFRDQDFWDHFLTFFSGDGARISAQTKKEYYDFYRRYPEKHLVGLIARIGDGKQATIEMAKVTKPTLLIWGTGDPLLPESAAEAIGRYLKNANISRVYMPDVGHYPPLEVPDRFAQILAAYIEAATPILPAEEQAPAGQ</sequence>
<dbReference type="InterPro" id="IPR029058">
    <property type="entry name" value="AB_hydrolase_fold"/>
</dbReference>
<dbReference type="Pfam" id="PF00561">
    <property type="entry name" value="Abhydrolase_1"/>
    <property type="match status" value="1"/>
</dbReference>
<evidence type="ECO:0000256" key="1">
    <source>
        <dbReference type="SAM" id="SignalP"/>
    </source>
</evidence>
<dbReference type="Proteomes" id="UP000617634">
    <property type="component" value="Unassembled WGS sequence"/>
</dbReference>
<keyword evidence="3" id="KW-0378">Hydrolase</keyword>
<dbReference type="PRINTS" id="PR00111">
    <property type="entry name" value="ABHYDROLASE"/>
</dbReference>
<evidence type="ECO:0000259" key="2">
    <source>
        <dbReference type="Pfam" id="PF00561"/>
    </source>
</evidence>
<dbReference type="RefSeq" id="WP_197163484.1">
    <property type="nucleotide sequence ID" value="NZ_JADZGI010000001.1"/>
</dbReference>
<dbReference type="EMBL" id="JADZGI010000001">
    <property type="protein sequence ID" value="MBH0113330.1"/>
    <property type="molecule type" value="Genomic_DNA"/>
</dbReference>
<dbReference type="Gene3D" id="3.40.50.1820">
    <property type="entry name" value="alpha/beta hydrolase"/>
    <property type="match status" value="1"/>
</dbReference>
<comment type="caution">
    <text evidence="3">The sequence shown here is derived from an EMBL/GenBank/DDBJ whole genome shotgun (WGS) entry which is preliminary data.</text>
</comment>
<evidence type="ECO:0000313" key="3">
    <source>
        <dbReference type="EMBL" id="MBH0113330.1"/>
    </source>
</evidence>
<evidence type="ECO:0000313" key="4">
    <source>
        <dbReference type="Proteomes" id="UP000617634"/>
    </source>
</evidence>
<accession>A0A931HC66</accession>
<feature type="signal peptide" evidence="1">
    <location>
        <begin position="1"/>
        <end position="30"/>
    </location>
</feature>
<feature type="chain" id="PRO_5037726673" evidence="1">
    <location>
        <begin position="31"/>
        <end position="346"/>
    </location>
</feature>
<keyword evidence="1" id="KW-0732">Signal</keyword>
<protein>
    <submittedName>
        <fullName evidence="3">Alpha/beta hydrolase</fullName>
    </submittedName>
</protein>
<gene>
    <name evidence="3" type="ORF">I5E68_10265</name>
</gene>
<reference evidence="3" key="1">
    <citation type="submission" date="2020-11" db="EMBL/GenBank/DDBJ databases">
        <title>Novosphingobium aureum sp. nov., a marine bacterium isolated from sediment of a salt flat.</title>
        <authorList>
            <person name="Yoo Y."/>
            <person name="Kim J.-J."/>
        </authorList>
    </citation>
    <scope>NUCLEOTIDE SEQUENCE</scope>
    <source>
        <strain evidence="3">YJ-S2-02</strain>
    </source>
</reference>
<name>A0A931HC66_9SPHN</name>
<keyword evidence="4" id="KW-1185">Reference proteome</keyword>
<proteinExistence type="predicted"/>
<dbReference type="PANTHER" id="PTHR46438">
    <property type="entry name" value="ALPHA/BETA-HYDROLASES SUPERFAMILY PROTEIN"/>
    <property type="match status" value="1"/>
</dbReference>
<organism evidence="3 4">
    <name type="scientific">Novosphingobium aureum</name>
    <dbReference type="NCBI Taxonomy" id="2792964"/>
    <lineage>
        <taxon>Bacteria</taxon>
        <taxon>Pseudomonadati</taxon>
        <taxon>Pseudomonadota</taxon>
        <taxon>Alphaproteobacteria</taxon>
        <taxon>Sphingomonadales</taxon>
        <taxon>Sphingomonadaceae</taxon>
        <taxon>Novosphingobium</taxon>
    </lineage>
</organism>
<dbReference type="SUPFAM" id="SSF53474">
    <property type="entry name" value="alpha/beta-Hydrolases"/>
    <property type="match status" value="1"/>
</dbReference>
<dbReference type="InterPro" id="IPR000073">
    <property type="entry name" value="AB_hydrolase_1"/>
</dbReference>